<reference evidence="3 4" key="1">
    <citation type="submission" date="2020-07" db="EMBL/GenBank/DDBJ databases">
        <title>Description of Limosilactobacillus balticus sp. nov., Limosilactobacillus agrestis sp. nov., Limosilactobacillus albertensis sp. nov., Limosilactobacillus rudii sp. nov., Limosilactobacillus fastidiosus sp. nov., five novel Limosilactobacillus species isolated from the vertebrate gastrointestinal tract, and proposal of 6 subspecies of Limosilactobacillus reuteri adapted to the gastrointestinal tract of specific vertebrate hosts.</title>
        <authorList>
            <person name="Li F."/>
            <person name="Cheng C."/>
            <person name="Zheng J."/>
            <person name="Quevedo R.M."/>
            <person name="Li J."/>
            <person name="Roos S."/>
            <person name="Gaenzle M.G."/>
            <person name="Walter J."/>
        </authorList>
    </citation>
    <scope>NUCLEOTIDE SEQUENCE [LARGE SCALE GENOMIC DNA]</scope>
    <source>
        <strain evidence="3 4">WF-MO7-1</strain>
    </source>
</reference>
<dbReference type="PROSITE" id="PS51257">
    <property type="entry name" value="PROKAR_LIPOPROTEIN"/>
    <property type="match status" value="1"/>
</dbReference>
<evidence type="ECO:0000313" key="4">
    <source>
        <dbReference type="Proteomes" id="UP000544052"/>
    </source>
</evidence>
<feature type="signal peptide" evidence="2">
    <location>
        <begin position="1"/>
        <end position="22"/>
    </location>
</feature>
<feature type="region of interest" description="Disordered" evidence="1">
    <location>
        <begin position="23"/>
        <end position="106"/>
    </location>
</feature>
<feature type="compositionally biased region" description="Basic and acidic residues" evidence="1">
    <location>
        <begin position="119"/>
        <end position="128"/>
    </location>
</feature>
<feature type="region of interest" description="Disordered" evidence="1">
    <location>
        <begin position="119"/>
        <end position="157"/>
    </location>
</feature>
<keyword evidence="4" id="KW-1185">Reference proteome</keyword>
<gene>
    <name evidence="3" type="ORF">H5R64_05045</name>
</gene>
<feature type="compositionally biased region" description="Polar residues" evidence="1">
    <location>
        <begin position="129"/>
        <end position="139"/>
    </location>
</feature>
<feature type="compositionally biased region" description="Polar residues" evidence="1">
    <location>
        <begin position="146"/>
        <end position="157"/>
    </location>
</feature>
<evidence type="ECO:0008006" key="5">
    <source>
        <dbReference type="Google" id="ProtNLM"/>
    </source>
</evidence>
<evidence type="ECO:0000313" key="3">
    <source>
        <dbReference type="EMBL" id="MBB1063146.1"/>
    </source>
</evidence>
<dbReference type="Proteomes" id="UP000544052">
    <property type="component" value="Unassembled WGS sequence"/>
</dbReference>
<evidence type="ECO:0000256" key="1">
    <source>
        <dbReference type="SAM" id="MobiDB-lite"/>
    </source>
</evidence>
<evidence type="ECO:0000256" key="2">
    <source>
        <dbReference type="SAM" id="SignalP"/>
    </source>
</evidence>
<protein>
    <recommendedName>
        <fullName evidence="5">CDP-diacylglycerol diphosphatase</fullName>
    </recommendedName>
</protein>
<dbReference type="EMBL" id="JACIUZ010000034">
    <property type="protein sequence ID" value="MBB1063146.1"/>
    <property type="molecule type" value="Genomic_DNA"/>
</dbReference>
<feature type="chain" id="PRO_5045872287" description="CDP-diacylglycerol diphosphatase" evidence="2">
    <location>
        <begin position="23"/>
        <end position="157"/>
    </location>
</feature>
<sequence length="157" mass="16653">MKKVQRSVASGLLVIALSLGLAGCGSNHHPSKSTTSKDKVTKVSKQKRNSSVKKQSSKKDNDSSTDSNDSQLNSSTNSNSNATSNKTYKNSSSSSTNSNSQKQLGLSDVAVWTDESGVTHHVDSDGMDRQTTSGSSSITYKDWSGSLPSNAQIIHQN</sequence>
<feature type="compositionally biased region" description="Low complexity" evidence="1">
    <location>
        <begin position="64"/>
        <end position="103"/>
    </location>
</feature>
<organism evidence="3 4">
    <name type="scientific">Limosilactobacillus fastidiosus</name>
    <dbReference type="NCBI Taxonomy" id="2759855"/>
    <lineage>
        <taxon>Bacteria</taxon>
        <taxon>Bacillati</taxon>
        <taxon>Bacillota</taxon>
        <taxon>Bacilli</taxon>
        <taxon>Lactobacillales</taxon>
        <taxon>Lactobacillaceae</taxon>
        <taxon>Limosilactobacillus</taxon>
    </lineage>
</organism>
<dbReference type="RefSeq" id="WP_182583009.1">
    <property type="nucleotide sequence ID" value="NZ_JACIUZ010000034.1"/>
</dbReference>
<name>A0ABR6E7G9_9LACO</name>
<keyword evidence="2" id="KW-0732">Signal</keyword>
<feature type="compositionally biased region" description="Basic residues" evidence="1">
    <location>
        <begin position="42"/>
        <end position="51"/>
    </location>
</feature>
<accession>A0ABR6E7G9</accession>
<proteinExistence type="predicted"/>
<comment type="caution">
    <text evidence="3">The sequence shown here is derived from an EMBL/GenBank/DDBJ whole genome shotgun (WGS) entry which is preliminary data.</text>
</comment>